<dbReference type="HOGENOM" id="CLU_1189472_0_0_6"/>
<dbReference type="EMBL" id="AP014633">
    <property type="protein sequence ID" value="BAP57566.1"/>
    <property type="molecule type" value="Genomic_DNA"/>
</dbReference>
<evidence type="ECO:0000313" key="2">
    <source>
        <dbReference type="EMBL" id="BAP57566.1"/>
    </source>
</evidence>
<evidence type="ECO:0000313" key="3">
    <source>
        <dbReference type="Proteomes" id="UP000031623"/>
    </source>
</evidence>
<sequence length="233" mass="24503">MLGISGIESTKLETRMADNVRKYNVAFQRAEAGIATTFNQCRDNAVAGNIECFGVLSADVKSQVDNLDTTCMPANSGGGSLNKLVRLTTSTGISDPGDPNAIQVTLVAGMWLPAASDNMMLKMTNKEKCNKQDEKTCSLSSGTKSACGSNPESNEESAEACVRAIAEDPATTSSDQTQKCLNDLINEACQTSPAPSDCSNSLNKKLEDLQKLPTDGNSPTDGSNPTDGNNPNP</sequence>
<accession>A0A090BVW5</accession>
<gene>
    <name evidence="2" type="ORF">THII_3269</name>
</gene>
<dbReference type="Proteomes" id="UP000031623">
    <property type="component" value="Chromosome"/>
</dbReference>
<name>A0A090BVW5_9GAMM</name>
<feature type="compositionally biased region" description="Polar residues" evidence="1">
    <location>
        <begin position="137"/>
        <end position="148"/>
    </location>
</feature>
<feature type="region of interest" description="Disordered" evidence="1">
    <location>
        <begin position="134"/>
        <end position="153"/>
    </location>
</feature>
<dbReference type="AlphaFoldDB" id="A0A090BVW5"/>
<feature type="region of interest" description="Disordered" evidence="1">
    <location>
        <begin position="191"/>
        <end position="233"/>
    </location>
</feature>
<keyword evidence="3" id="KW-1185">Reference proteome</keyword>
<evidence type="ECO:0000256" key="1">
    <source>
        <dbReference type="SAM" id="MobiDB-lite"/>
    </source>
</evidence>
<proteinExistence type="predicted"/>
<dbReference type="KEGG" id="tig:THII_3269"/>
<organism evidence="2 3">
    <name type="scientific">Thioploca ingrica</name>
    <dbReference type="NCBI Taxonomy" id="40754"/>
    <lineage>
        <taxon>Bacteria</taxon>
        <taxon>Pseudomonadati</taxon>
        <taxon>Pseudomonadota</taxon>
        <taxon>Gammaproteobacteria</taxon>
        <taxon>Thiotrichales</taxon>
        <taxon>Thiotrichaceae</taxon>
        <taxon>Thioploca</taxon>
    </lineage>
</organism>
<dbReference type="STRING" id="40754.THII_3269"/>
<protein>
    <submittedName>
        <fullName evidence="2">Uncharacterized protein</fullName>
    </submittedName>
</protein>
<feature type="compositionally biased region" description="Polar residues" evidence="1">
    <location>
        <begin position="215"/>
        <end position="233"/>
    </location>
</feature>
<feature type="compositionally biased region" description="Polar residues" evidence="1">
    <location>
        <begin position="191"/>
        <end position="203"/>
    </location>
</feature>
<reference evidence="2" key="1">
    <citation type="journal article" date="2014" name="ISME J.">
        <title>Ecophysiology of Thioploca ingrica as revealed by the complete genome sequence supplemented with proteomic evidence.</title>
        <authorList>
            <person name="Kojima H."/>
            <person name="Ogura Y."/>
            <person name="Yamamoto N."/>
            <person name="Togashi T."/>
            <person name="Mori H."/>
            <person name="Watanabe T."/>
            <person name="Nemoto F."/>
            <person name="Kurokawa K."/>
            <person name="Hayashi T."/>
            <person name="Fukui M."/>
        </authorList>
    </citation>
    <scope>NUCLEOTIDE SEQUENCE [LARGE SCALE GENOMIC DNA]</scope>
</reference>